<feature type="transmembrane region" description="Helical" evidence="2">
    <location>
        <begin position="85"/>
        <end position="104"/>
    </location>
</feature>
<dbReference type="EMBL" id="SZNK01000001">
    <property type="protein sequence ID" value="TKI54845.1"/>
    <property type="molecule type" value="Genomic_DNA"/>
</dbReference>
<evidence type="ECO:0000313" key="5">
    <source>
        <dbReference type="Proteomes" id="UP000307841"/>
    </source>
</evidence>
<dbReference type="InterPro" id="IPR057169">
    <property type="entry name" value="DUF7847"/>
</dbReference>
<keyword evidence="2" id="KW-0472">Membrane</keyword>
<feature type="transmembrane region" description="Helical" evidence="2">
    <location>
        <begin position="145"/>
        <end position="169"/>
    </location>
</feature>
<proteinExistence type="predicted"/>
<keyword evidence="5" id="KW-1185">Reference proteome</keyword>
<keyword evidence="2" id="KW-0812">Transmembrane</keyword>
<protein>
    <submittedName>
        <fullName evidence="4">ABC transporter ATP-binding protein</fullName>
    </submittedName>
</protein>
<evidence type="ECO:0000256" key="2">
    <source>
        <dbReference type="SAM" id="Phobius"/>
    </source>
</evidence>
<feature type="transmembrane region" description="Helical" evidence="2">
    <location>
        <begin position="26"/>
        <end position="47"/>
    </location>
</feature>
<evidence type="ECO:0000259" key="3">
    <source>
        <dbReference type="Pfam" id="PF25231"/>
    </source>
</evidence>
<evidence type="ECO:0000313" key="4">
    <source>
        <dbReference type="EMBL" id="TKI54845.1"/>
    </source>
</evidence>
<name>A0A4U2Y484_9BACL</name>
<keyword evidence="4" id="KW-0547">Nucleotide-binding</keyword>
<dbReference type="OrthoDB" id="2375893at2"/>
<feature type="transmembrane region" description="Helical" evidence="2">
    <location>
        <begin position="189"/>
        <end position="216"/>
    </location>
</feature>
<feature type="domain" description="DUF7847" evidence="3">
    <location>
        <begin position="79"/>
        <end position="302"/>
    </location>
</feature>
<dbReference type="GO" id="GO:0005524">
    <property type="term" value="F:ATP binding"/>
    <property type="evidence" value="ECO:0007669"/>
    <property type="project" value="UniProtKB-KW"/>
</dbReference>
<gene>
    <name evidence="4" type="ORF">E8L90_04965</name>
</gene>
<keyword evidence="2" id="KW-1133">Transmembrane helix</keyword>
<dbReference type="AlphaFoldDB" id="A0A4U2Y484"/>
<feature type="transmembrane region" description="Helical" evidence="2">
    <location>
        <begin position="248"/>
        <end position="270"/>
    </location>
</feature>
<reference evidence="4 5" key="1">
    <citation type="submission" date="2019-04" db="EMBL/GenBank/DDBJ databases">
        <title>Whole genome sequencing of Brevibacillus sp. TGS2-1.</title>
        <authorList>
            <person name="Choi A."/>
        </authorList>
    </citation>
    <scope>NUCLEOTIDE SEQUENCE [LARGE SCALE GENOMIC DNA]</scope>
    <source>
        <strain evidence="4 5">TGS2-1</strain>
    </source>
</reference>
<dbReference type="Proteomes" id="UP000307841">
    <property type="component" value="Unassembled WGS sequence"/>
</dbReference>
<sequence>MNRTPIAPMGVGKLLDKSFSVYRQHFGAFFLLALIWFGPLLLLQQLLLVDLTRVPLLAQDTEGLDFAESLGARFAGQEEFMTQSIPMLLLFIFLVAPILLIIGYPQMLSGSILLTKAALEGETLSLKDALKGALRRFWPLAGSTFLYGVIAFAVSTAFVIVYGLIFFMIGFAGGATLESMFDPSDEGGIVLMIVLFIFGYLFLIAGMMLVPGFFLIRWGFYMPIVLYERDGIGIGESWNLTKGNFWRLFGLFVVLSVIYSMFSSGIQLVLTGVLGTSILTQMLLVALTCLLSPWMAIVYALAYFDLRVRKDGTDLQELVSRQLATSAPVEPAEPATPTPAQEPGVTHD</sequence>
<dbReference type="RefSeq" id="WP_137028256.1">
    <property type="nucleotide sequence ID" value="NZ_SZNK01000001.1"/>
</dbReference>
<organism evidence="4 5">
    <name type="scientific">Brevibacillus antibioticus</name>
    <dbReference type="NCBI Taxonomy" id="2570228"/>
    <lineage>
        <taxon>Bacteria</taxon>
        <taxon>Bacillati</taxon>
        <taxon>Bacillota</taxon>
        <taxon>Bacilli</taxon>
        <taxon>Bacillales</taxon>
        <taxon>Paenibacillaceae</taxon>
        <taxon>Brevibacillus</taxon>
    </lineage>
</organism>
<evidence type="ECO:0000256" key="1">
    <source>
        <dbReference type="SAM" id="MobiDB-lite"/>
    </source>
</evidence>
<feature type="transmembrane region" description="Helical" evidence="2">
    <location>
        <begin position="282"/>
        <end position="304"/>
    </location>
</feature>
<keyword evidence="4" id="KW-0067">ATP-binding</keyword>
<accession>A0A4U2Y484</accession>
<dbReference type="Pfam" id="PF25231">
    <property type="entry name" value="DUF7847"/>
    <property type="match status" value="1"/>
</dbReference>
<feature type="region of interest" description="Disordered" evidence="1">
    <location>
        <begin position="325"/>
        <end position="348"/>
    </location>
</feature>
<comment type="caution">
    <text evidence="4">The sequence shown here is derived from an EMBL/GenBank/DDBJ whole genome shotgun (WGS) entry which is preliminary data.</text>
</comment>